<keyword evidence="3" id="KW-0805">Transcription regulation</keyword>
<keyword evidence="4 6" id="KW-0238">DNA-binding</keyword>
<dbReference type="SMART" id="SM00862">
    <property type="entry name" value="Trans_reg_C"/>
    <property type="match status" value="1"/>
</dbReference>
<dbReference type="Gene3D" id="1.25.40.10">
    <property type="entry name" value="Tetratricopeptide repeat domain"/>
    <property type="match status" value="2"/>
</dbReference>
<keyword evidence="9" id="KW-1185">Reference proteome</keyword>
<dbReference type="SUPFAM" id="SSF46894">
    <property type="entry name" value="C-terminal effector domain of the bipartite response regulators"/>
    <property type="match status" value="1"/>
</dbReference>
<evidence type="ECO:0000256" key="3">
    <source>
        <dbReference type="ARBA" id="ARBA00023015"/>
    </source>
</evidence>
<keyword evidence="2" id="KW-0677">Repeat</keyword>
<dbReference type="InterPro" id="IPR036388">
    <property type="entry name" value="WH-like_DNA-bd_sf"/>
</dbReference>
<evidence type="ECO:0000313" key="9">
    <source>
        <dbReference type="Proteomes" id="UP000323454"/>
    </source>
</evidence>
<dbReference type="SUPFAM" id="SSF52540">
    <property type="entry name" value="P-loop containing nucleoside triphosphate hydrolases"/>
    <property type="match status" value="1"/>
</dbReference>
<reference evidence="8 9" key="2">
    <citation type="submission" date="2019-09" db="EMBL/GenBank/DDBJ databases">
        <authorList>
            <person name="Jin C."/>
        </authorList>
    </citation>
    <scope>NUCLEOTIDE SEQUENCE [LARGE SCALE GENOMIC DNA]</scope>
    <source>
        <strain evidence="8 9">AN110305</strain>
    </source>
</reference>
<evidence type="ECO:0000256" key="2">
    <source>
        <dbReference type="ARBA" id="ARBA00022737"/>
    </source>
</evidence>
<dbReference type="InterPro" id="IPR016032">
    <property type="entry name" value="Sig_transdc_resp-reg_C-effctor"/>
</dbReference>
<dbReference type="PRINTS" id="PR00364">
    <property type="entry name" value="DISEASERSIST"/>
</dbReference>
<evidence type="ECO:0000313" key="8">
    <source>
        <dbReference type="EMBL" id="KAA2259162.1"/>
    </source>
</evidence>
<dbReference type="Gene3D" id="1.10.10.10">
    <property type="entry name" value="Winged helix-like DNA-binding domain superfamily/Winged helix DNA-binding domain"/>
    <property type="match status" value="1"/>
</dbReference>
<dbReference type="Pfam" id="PF03704">
    <property type="entry name" value="BTAD"/>
    <property type="match status" value="1"/>
</dbReference>
<evidence type="ECO:0000256" key="4">
    <source>
        <dbReference type="ARBA" id="ARBA00023125"/>
    </source>
</evidence>
<dbReference type="InterPro" id="IPR027417">
    <property type="entry name" value="P-loop_NTPase"/>
</dbReference>
<dbReference type="InterPro" id="IPR011990">
    <property type="entry name" value="TPR-like_helical_dom_sf"/>
</dbReference>
<dbReference type="Gene3D" id="3.40.50.300">
    <property type="entry name" value="P-loop containing nucleotide triphosphate hydrolases"/>
    <property type="match status" value="1"/>
</dbReference>
<organism evidence="8 9">
    <name type="scientific">Solihabitans fulvus</name>
    <dbReference type="NCBI Taxonomy" id="1892852"/>
    <lineage>
        <taxon>Bacteria</taxon>
        <taxon>Bacillati</taxon>
        <taxon>Actinomycetota</taxon>
        <taxon>Actinomycetes</taxon>
        <taxon>Pseudonocardiales</taxon>
        <taxon>Pseudonocardiaceae</taxon>
        <taxon>Solihabitans</taxon>
    </lineage>
</organism>
<evidence type="ECO:0000259" key="7">
    <source>
        <dbReference type="PROSITE" id="PS51755"/>
    </source>
</evidence>
<dbReference type="PROSITE" id="PS51755">
    <property type="entry name" value="OMPR_PHOB"/>
    <property type="match status" value="1"/>
</dbReference>
<dbReference type="GO" id="GO:0000160">
    <property type="term" value="P:phosphorelay signal transduction system"/>
    <property type="evidence" value="ECO:0007669"/>
    <property type="project" value="InterPro"/>
</dbReference>
<accession>A0A5B2X8G6</accession>
<evidence type="ECO:0000256" key="5">
    <source>
        <dbReference type="ARBA" id="ARBA00023163"/>
    </source>
</evidence>
<dbReference type="PANTHER" id="PTHR35807">
    <property type="entry name" value="TRANSCRIPTIONAL REGULATOR REDD-RELATED"/>
    <property type="match status" value="1"/>
</dbReference>
<dbReference type="AlphaFoldDB" id="A0A5B2X8G6"/>
<dbReference type="GO" id="GO:0003677">
    <property type="term" value="F:DNA binding"/>
    <property type="evidence" value="ECO:0007669"/>
    <property type="project" value="UniProtKB-UniRule"/>
</dbReference>
<name>A0A5B2X8G6_9PSEU</name>
<dbReference type="Pfam" id="PF00931">
    <property type="entry name" value="NB-ARC"/>
    <property type="match status" value="1"/>
</dbReference>
<feature type="DNA-binding region" description="OmpR/PhoB-type" evidence="6">
    <location>
        <begin position="3"/>
        <end position="107"/>
    </location>
</feature>
<protein>
    <submittedName>
        <fullName evidence="8">Tetratricopeptide repeat protein</fullName>
    </submittedName>
</protein>
<keyword evidence="5" id="KW-0804">Transcription</keyword>
<dbReference type="RefSeq" id="WP_149851512.1">
    <property type="nucleotide sequence ID" value="NZ_VUOB01000040.1"/>
</dbReference>
<dbReference type="InterPro" id="IPR005158">
    <property type="entry name" value="BTAD"/>
</dbReference>
<dbReference type="Pfam" id="PF00486">
    <property type="entry name" value="Trans_reg_C"/>
    <property type="match status" value="1"/>
</dbReference>
<dbReference type="CDD" id="cd15831">
    <property type="entry name" value="BTAD"/>
    <property type="match status" value="1"/>
</dbReference>
<proteinExistence type="inferred from homology"/>
<dbReference type="InterPro" id="IPR001867">
    <property type="entry name" value="OmpR/PhoB-type_DNA-bd"/>
</dbReference>
<reference evidence="8 9" key="1">
    <citation type="submission" date="2019-09" db="EMBL/GenBank/DDBJ databases">
        <title>Goodfellowia gen. nov., a new genus of the Pseudonocardineae related to Actinoalloteichus, containing Goodfellowia coeruleoviolacea gen. nov., comb. nov. gen. nov., comb. nov.</title>
        <authorList>
            <person name="Labeda D."/>
        </authorList>
    </citation>
    <scope>NUCLEOTIDE SEQUENCE [LARGE SCALE GENOMIC DNA]</scope>
    <source>
        <strain evidence="8 9">AN110305</strain>
    </source>
</reference>
<dbReference type="SUPFAM" id="SSF48452">
    <property type="entry name" value="TPR-like"/>
    <property type="match status" value="2"/>
</dbReference>
<comment type="caution">
    <text evidence="8">The sequence shown here is derived from an EMBL/GenBank/DDBJ whole genome shotgun (WGS) entry which is preliminary data.</text>
</comment>
<dbReference type="InterPro" id="IPR002182">
    <property type="entry name" value="NB-ARC"/>
</dbReference>
<evidence type="ECO:0000256" key="6">
    <source>
        <dbReference type="PROSITE-ProRule" id="PRU01091"/>
    </source>
</evidence>
<dbReference type="EMBL" id="VUOB01000040">
    <property type="protein sequence ID" value="KAA2259162.1"/>
    <property type="molecule type" value="Genomic_DNA"/>
</dbReference>
<gene>
    <name evidence="8" type="ORF">F0L68_21885</name>
</gene>
<dbReference type="GO" id="GO:0006355">
    <property type="term" value="P:regulation of DNA-templated transcription"/>
    <property type="evidence" value="ECO:0007669"/>
    <property type="project" value="InterPro"/>
</dbReference>
<dbReference type="SMART" id="SM01043">
    <property type="entry name" value="BTAD"/>
    <property type="match status" value="1"/>
</dbReference>
<evidence type="ECO:0000256" key="1">
    <source>
        <dbReference type="ARBA" id="ARBA00005820"/>
    </source>
</evidence>
<dbReference type="InterPro" id="IPR042197">
    <property type="entry name" value="Apaf_helical"/>
</dbReference>
<dbReference type="Proteomes" id="UP000323454">
    <property type="component" value="Unassembled WGS sequence"/>
</dbReference>
<dbReference type="OrthoDB" id="5521887at2"/>
<feature type="domain" description="OmpR/PhoB-type" evidence="7">
    <location>
        <begin position="3"/>
        <end position="107"/>
    </location>
</feature>
<dbReference type="InterPro" id="IPR051677">
    <property type="entry name" value="AfsR-DnrI-RedD_regulator"/>
</dbReference>
<sequence>MEETGAQSTGLRFAVLGPVRAWRGDEPLDLGGPQRQAVLAMLLLRKGRPVGAQELVDAVWGEDPAPSALGALRNQVLSLRRVLEPERRARDRPSVLRSVGDGYALTPEPGAVDWAVAEAGAAAAVLARRAGDLVLARAELAAALDSWSGEPLGSVPGPGAEIERIRLIQCRLGWQEDLLDLDLSLGRHGEAVPELMRLAAEHPLRERLQGLLMTALYGAGRQAEALEVYTRTRQVLVQELGVEPERELSALHHRLLSGELTAPQVTGAASRAVRPAQLPADIGDFTGRVDLIEQIIDVLVSDSMAACAVAGMGGVGKTTLAVHVAHRVRERFPDGQLYANLRGMDEHPALPGEVLGGFLRALGCQEGEIPRDTEQRAALYRSHLAGQRVVVLLDNAKDAAQIRQLMPGTPGCSALVTSRVLLSGLSGVRVLPLEVLDPTEALDLFTRVVGRERADAEREVCRAVVAACGFLPLAVRIVGARLASRGGWSVASVLARLSDERRRLDELRAGDAAVEATFRLGYGQLDAEQARVFRLLAVPDVPGLPVEVAAAVLECSRERADEVCESLVDLGLLQCTASGRYRYHDLMRLFALRQPGPDTDGGQEPDQVLARVLDFYLASAKNLVGLRNRGTMLPVHLSRTRSAGVVFTDAVAAQRWLDSERPTVTALYAQAATTPAAPLGLAADLAWALAETFDASTMALDVARRLGILAEVAASAGQPMAEARARVACGSVLLLELGERGRAREQLSDAVTLLESGGDPRLLAWAVHVLATVDQFQGDTDASVERFDVAITLYRRLGERWGEALALATLSKTYSDVDRLADAERAARGALEIAEATGDRAVEAFATQELGWIAWCQGDRQRAFEKATRALRLARGNGRRMQEGWSLIRLARLHLADGDPVRAESTAAEAVQALTETADHTHRGNALLLHGIVLQRLGRLDDARERYASATELYTRLELPAAARARELLDELTG</sequence>
<dbReference type="GO" id="GO:0043531">
    <property type="term" value="F:ADP binding"/>
    <property type="evidence" value="ECO:0007669"/>
    <property type="project" value="InterPro"/>
</dbReference>
<dbReference type="Pfam" id="PF13424">
    <property type="entry name" value="TPR_12"/>
    <property type="match status" value="1"/>
</dbReference>
<dbReference type="PANTHER" id="PTHR35807:SF1">
    <property type="entry name" value="TRANSCRIPTIONAL REGULATOR REDD"/>
    <property type="match status" value="1"/>
</dbReference>
<dbReference type="Gene3D" id="1.10.8.430">
    <property type="entry name" value="Helical domain of apoptotic protease-activating factors"/>
    <property type="match status" value="1"/>
</dbReference>
<comment type="similarity">
    <text evidence="1">Belongs to the AfsR/DnrI/RedD regulatory family.</text>
</comment>